<sequence length="1014" mass="112187">MNSIPPPPAATATRTDSARPAPIPLDDIGSSDDKQDEQGISSRSWRSAVEEASPTSPSRKEAHRLNKKAETSKRKRNRYSFDLGLDKDGQELPALPSITESLSRESSRPPSRALFAQEHNAMSSGGIQRGSAESTTAAQHNARSGSKEFTEERSWVPDVGSTGERSGGGGLPHFISGGEGSRSIPTATTLADSRNLLPLSVSTRSSAESSPAISRYASPAVGYSSNASYHDSLGGSGILDPESDGRSQGMGRAVIGVTTDTTGSDFETDDDEVRSSKPLSARTLWPPKTASGHQAGNRTSNSQWPWRMRRRTVDLLRDDQPADHRQGHTRNSSNEYSPLKRDESEGSLTGRLDRDTPSNSLTHSSSSYGNPMAGSRHSAHSQYTDYQSLPTAADDLSLPKTHLDSASVAFSSELGKHRRGLKQFLSWIKRRVGTGASGVVELANEASQRVAGTTGGNVRLPSGSMGGRRRNRRRQNSKGRTDDTLWLLNVLRLVPTQPMTIYLPNHHPTPEEHQVRLSMEENLLTMPGASADLLHVINSTHSAWPFRNQKDLPYSAESPDVDLLQSVGVFIGVFTMDEGRDRRMLIRQTYGIHPKSRVPGTEGVRIKFVMGQPRAGYERSVELEMETFDDIIILDIPENMNSGKTHAFFSWAADHAMVPDWTYPSTATDIPDATENPTADAHLRRGRLQRRSRGQSQNVLPNDHHKQLAVGALAAEEKSLGATAPSMRPKLWSSPVYQGERKPDYIVKADEDSFIVLGELERRLRVSPRRLAYYGYLVKDLFMAGECYALSYDLAYFVGKAETFKTMTRGAEDKLVARWLRMHPRREEISWVSERCWIYDHPKAGTVYSHGYLFPSTVKTIRHENISELPVRELALRGGKAWASSYSSVSRFGARYTPPANDLTVAQEVEALIEGSEMSLLMRRPDTSSTNRSGKPGPVDRHIIEDVYARRPTRSQRFRDDPAERGGTAIVHYIKRQEWFMETALALLGSLPTADKMTENANTLSPKQKEKDEM</sequence>
<name>A0ACC2WUT8_9TREE</name>
<proteinExistence type="predicted"/>
<protein>
    <submittedName>
        <fullName evidence="1">Uncharacterized protein</fullName>
    </submittedName>
</protein>
<evidence type="ECO:0000313" key="2">
    <source>
        <dbReference type="Proteomes" id="UP001230649"/>
    </source>
</evidence>
<dbReference type="Proteomes" id="UP001230649">
    <property type="component" value="Unassembled WGS sequence"/>
</dbReference>
<gene>
    <name evidence="1" type="ORF">QFC20_001125</name>
</gene>
<evidence type="ECO:0000313" key="1">
    <source>
        <dbReference type="EMBL" id="KAJ9115258.1"/>
    </source>
</evidence>
<reference evidence="1" key="1">
    <citation type="submission" date="2023-04" db="EMBL/GenBank/DDBJ databases">
        <title>Draft Genome sequencing of Naganishia species isolated from polar environments using Oxford Nanopore Technology.</title>
        <authorList>
            <person name="Leo P."/>
            <person name="Venkateswaran K."/>
        </authorList>
    </citation>
    <scope>NUCLEOTIDE SEQUENCE</scope>
    <source>
        <strain evidence="1">MNA-CCFEE 5262</strain>
    </source>
</reference>
<comment type="caution">
    <text evidence="1">The sequence shown here is derived from an EMBL/GenBank/DDBJ whole genome shotgun (WGS) entry which is preliminary data.</text>
</comment>
<organism evidence="1 2">
    <name type="scientific">Naganishia adeliensis</name>
    <dbReference type="NCBI Taxonomy" id="92952"/>
    <lineage>
        <taxon>Eukaryota</taxon>
        <taxon>Fungi</taxon>
        <taxon>Dikarya</taxon>
        <taxon>Basidiomycota</taxon>
        <taxon>Agaricomycotina</taxon>
        <taxon>Tremellomycetes</taxon>
        <taxon>Filobasidiales</taxon>
        <taxon>Filobasidiaceae</taxon>
        <taxon>Naganishia</taxon>
    </lineage>
</organism>
<keyword evidence="2" id="KW-1185">Reference proteome</keyword>
<dbReference type="EMBL" id="JASBWS010000006">
    <property type="protein sequence ID" value="KAJ9115258.1"/>
    <property type="molecule type" value="Genomic_DNA"/>
</dbReference>
<accession>A0ACC2WUT8</accession>